<keyword evidence="6 8" id="KW-0675">Receptor</keyword>
<dbReference type="PANTHER" id="PTHR21143:SF104">
    <property type="entry name" value="GUSTATORY RECEPTOR 8A-RELATED"/>
    <property type="match status" value="1"/>
</dbReference>
<evidence type="ECO:0000256" key="6">
    <source>
        <dbReference type="ARBA" id="ARBA00023170"/>
    </source>
</evidence>
<feature type="transmembrane region" description="Helical" evidence="8">
    <location>
        <begin position="129"/>
        <end position="155"/>
    </location>
</feature>
<comment type="caution">
    <text evidence="9">The sequence shown here is derived from an EMBL/GenBank/DDBJ whole genome shotgun (WGS) entry which is preliminary data.</text>
</comment>
<name>A0AAW1CTH8_9HEMI</name>
<comment type="subcellular location">
    <subcellularLocation>
        <location evidence="1 8">Cell membrane</location>
        <topology evidence="1 8">Multi-pass membrane protein</topology>
    </subcellularLocation>
</comment>
<keyword evidence="7 8" id="KW-0807">Transducer</keyword>
<comment type="similarity">
    <text evidence="8">Belongs to the insect chemoreceptor superfamily. Gustatory receptor (GR) family.</text>
</comment>
<dbReference type="AlphaFoldDB" id="A0AAW1CTH8"/>
<evidence type="ECO:0000256" key="5">
    <source>
        <dbReference type="ARBA" id="ARBA00023136"/>
    </source>
</evidence>
<evidence type="ECO:0000256" key="4">
    <source>
        <dbReference type="ARBA" id="ARBA00022989"/>
    </source>
</evidence>
<feature type="transmembrane region" description="Helical" evidence="8">
    <location>
        <begin position="161"/>
        <end position="184"/>
    </location>
</feature>
<dbReference type="GO" id="GO:0007165">
    <property type="term" value="P:signal transduction"/>
    <property type="evidence" value="ECO:0007669"/>
    <property type="project" value="UniProtKB-KW"/>
</dbReference>
<evidence type="ECO:0000313" key="9">
    <source>
        <dbReference type="EMBL" id="KAK9501919.1"/>
    </source>
</evidence>
<dbReference type="EMBL" id="JAPXFL010000009">
    <property type="protein sequence ID" value="KAK9501919.1"/>
    <property type="molecule type" value="Genomic_DNA"/>
</dbReference>
<dbReference type="GO" id="GO:0030425">
    <property type="term" value="C:dendrite"/>
    <property type="evidence" value="ECO:0007669"/>
    <property type="project" value="TreeGrafter"/>
</dbReference>
<comment type="caution">
    <text evidence="8">Lacks conserved residue(s) required for the propagation of feature annotation.</text>
</comment>
<feature type="transmembrane region" description="Helical" evidence="8">
    <location>
        <begin position="320"/>
        <end position="345"/>
    </location>
</feature>
<dbReference type="GO" id="GO:0050909">
    <property type="term" value="P:sensory perception of taste"/>
    <property type="evidence" value="ECO:0007669"/>
    <property type="project" value="InterPro"/>
</dbReference>
<accession>A0AAW1CTH8</accession>
<evidence type="ECO:0000256" key="1">
    <source>
        <dbReference type="ARBA" id="ARBA00004651"/>
    </source>
</evidence>
<keyword evidence="2 8" id="KW-1003">Cell membrane</keyword>
<comment type="function">
    <text evidence="8">Gustatory receptor which mediates acceptance or avoidance behavior, depending on its substrates.</text>
</comment>
<dbReference type="PANTHER" id="PTHR21143">
    <property type="entry name" value="INVERTEBRATE GUSTATORY RECEPTOR"/>
    <property type="match status" value="1"/>
</dbReference>
<dbReference type="GO" id="GO:0030424">
    <property type="term" value="C:axon"/>
    <property type="evidence" value="ECO:0007669"/>
    <property type="project" value="TreeGrafter"/>
</dbReference>
<feature type="transmembrane region" description="Helical" evidence="8">
    <location>
        <begin position="72"/>
        <end position="96"/>
    </location>
</feature>
<dbReference type="Proteomes" id="UP001461498">
    <property type="component" value="Unassembled WGS sequence"/>
</dbReference>
<dbReference type="Pfam" id="PF08395">
    <property type="entry name" value="7tm_7"/>
    <property type="match status" value="1"/>
</dbReference>
<keyword evidence="4 8" id="KW-1133">Transmembrane helix</keyword>
<dbReference type="InterPro" id="IPR013604">
    <property type="entry name" value="7TM_chemorcpt"/>
</dbReference>
<keyword evidence="3 8" id="KW-0812">Transmembrane</keyword>
<evidence type="ECO:0000256" key="8">
    <source>
        <dbReference type="RuleBase" id="RU363108"/>
    </source>
</evidence>
<feature type="transmembrane region" description="Helical" evidence="8">
    <location>
        <begin position="38"/>
        <end position="66"/>
    </location>
</feature>
<reference evidence="9 10" key="1">
    <citation type="submission" date="2022-12" db="EMBL/GenBank/DDBJ databases">
        <title>Chromosome-level genome assembly of true bugs.</title>
        <authorList>
            <person name="Ma L."/>
            <person name="Li H."/>
        </authorList>
    </citation>
    <scope>NUCLEOTIDE SEQUENCE [LARGE SCALE GENOMIC DNA]</scope>
    <source>
        <strain evidence="9">Lab_2022b</strain>
    </source>
</reference>
<organism evidence="9 10">
    <name type="scientific">Rhynocoris fuscipes</name>
    <dbReference type="NCBI Taxonomy" id="488301"/>
    <lineage>
        <taxon>Eukaryota</taxon>
        <taxon>Metazoa</taxon>
        <taxon>Ecdysozoa</taxon>
        <taxon>Arthropoda</taxon>
        <taxon>Hexapoda</taxon>
        <taxon>Insecta</taxon>
        <taxon>Pterygota</taxon>
        <taxon>Neoptera</taxon>
        <taxon>Paraneoptera</taxon>
        <taxon>Hemiptera</taxon>
        <taxon>Heteroptera</taxon>
        <taxon>Panheteroptera</taxon>
        <taxon>Cimicomorpha</taxon>
        <taxon>Reduviidae</taxon>
        <taxon>Harpactorinae</taxon>
        <taxon>Harpactorini</taxon>
        <taxon>Rhynocoris</taxon>
    </lineage>
</organism>
<evidence type="ECO:0000256" key="2">
    <source>
        <dbReference type="ARBA" id="ARBA00022475"/>
    </source>
</evidence>
<evidence type="ECO:0000256" key="3">
    <source>
        <dbReference type="ARBA" id="ARBA00022692"/>
    </source>
</evidence>
<dbReference type="GO" id="GO:0005886">
    <property type="term" value="C:plasma membrane"/>
    <property type="evidence" value="ECO:0007669"/>
    <property type="project" value="UniProtKB-SubCell"/>
</dbReference>
<protein>
    <recommendedName>
        <fullName evidence="8">Gustatory receptor</fullName>
    </recommendedName>
</protein>
<keyword evidence="5 8" id="KW-0472">Membrane</keyword>
<keyword evidence="10" id="KW-1185">Reference proteome</keyword>
<feature type="transmembrane region" description="Helical" evidence="8">
    <location>
        <begin position="225"/>
        <end position="245"/>
    </location>
</feature>
<proteinExistence type="inferred from homology"/>
<evidence type="ECO:0000256" key="7">
    <source>
        <dbReference type="ARBA" id="ARBA00023224"/>
    </source>
</evidence>
<dbReference type="GO" id="GO:0008049">
    <property type="term" value="P:male courtship behavior"/>
    <property type="evidence" value="ECO:0007669"/>
    <property type="project" value="TreeGrafter"/>
</dbReference>
<gene>
    <name evidence="9" type="ORF">O3M35_012552</name>
</gene>
<dbReference type="GO" id="GO:0007635">
    <property type="term" value="P:chemosensory behavior"/>
    <property type="evidence" value="ECO:0007669"/>
    <property type="project" value="TreeGrafter"/>
</dbReference>
<sequence>MSSNTIKSLINVSYCSKYAGVFPFQINSDGNVTLSKIWLIWSILTQSFFIAVLILVLQSEIFALILSSDESLALVLTLCEVTLFLVTIIVHIIWIIKCRQQLENAFLILAEFEFENIAVGEKKKKIMCFLGLITLPLADCITSGIDFTATLFSLADYLQSTFLFVAIFQFTDMLKILDSCFIYITDSLKTSEKLNISRPVLKQHLEYNNKLIECGQILNECFGPLLLLVLVSSFAIISFSLYYIYNFWQYPDVTTTCAGWVTIFLIAFHSIVKSCENTVDKADDFYKCISDLLIKDEQISIDNNIQLMILNGNKMKFTAFGYFTINYGLFCSMLAASVSYFLVIIEFKNLSKNGKENNNNILNDTTTS</sequence>
<evidence type="ECO:0000313" key="10">
    <source>
        <dbReference type="Proteomes" id="UP001461498"/>
    </source>
</evidence>
<dbReference type="GO" id="GO:0043025">
    <property type="term" value="C:neuronal cell body"/>
    <property type="evidence" value="ECO:0007669"/>
    <property type="project" value="TreeGrafter"/>
</dbReference>